<keyword evidence="3" id="KW-1185">Reference proteome</keyword>
<feature type="transmembrane region" description="Helical" evidence="1">
    <location>
        <begin position="151"/>
        <end position="172"/>
    </location>
</feature>
<reference evidence="2 3" key="1">
    <citation type="submission" date="2018-06" db="EMBL/GenBank/DDBJ databases">
        <title>Genomic Encyclopedia of Archaeal and Bacterial Type Strains, Phase II (KMG-II): from individual species to whole genera.</title>
        <authorList>
            <person name="Goeker M."/>
        </authorList>
    </citation>
    <scope>NUCLEOTIDE SEQUENCE [LARGE SCALE GENOMIC DNA]</scope>
    <source>
        <strain evidence="2 3">ATCC BAA-1881</strain>
    </source>
</reference>
<dbReference type="Pfam" id="PF10067">
    <property type="entry name" value="DUF2306"/>
    <property type="match status" value="1"/>
</dbReference>
<proteinExistence type="predicted"/>
<dbReference type="AlphaFoldDB" id="A0A326U6B2"/>
<evidence type="ECO:0000256" key="1">
    <source>
        <dbReference type="SAM" id="Phobius"/>
    </source>
</evidence>
<name>A0A326U6B2_THEHA</name>
<dbReference type="EMBL" id="QKUF01000011">
    <property type="protein sequence ID" value="PZW27921.1"/>
    <property type="molecule type" value="Genomic_DNA"/>
</dbReference>
<feature type="transmembrane region" description="Helical" evidence="1">
    <location>
        <begin position="192"/>
        <end position="210"/>
    </location>
</feature>
<feature type="transmembrane region" description="Helical" evidence="1">
    <location>
        <begin position="114"/>
        <end position="131"/>
    </location>
</feature>
<evidence type="ECO:0000313" key="3">
    <source>
        <dbReference type="Proteomes" id="UP000248806"/>
    </source>
</evidence>
<comment type="caution">
    <text evidence="2">The sequence shown here is derived from an EMBL/GenBank/DDBJ whole genome shotgun (WGS) entry which is preliminary data.</text>
</comment>
<feature type="transmembrane region" description="Helical" evidence="1">
    <location>
        <begin position="87"/>
        <end position="108"/>
    </location>
</feature>
<protein>
    <submittedName>
        <fullName evidence="2">Putative membrane protein</fullName>
    </submittedName>
</protein>
<sequence>MSVKKAGAWWWIIAIFAFIAASFLAEPYALFNPALSRLELNPAFPLHYPLLVAHVLLAAVAQIIGPFQFLNGLRARRPQLHRLLGRIYLLCILLGSISAVAIIIVSLSSFERRAGFAVLAILWLLSAGQAYRAIRQRRIQDHRTWMIRNYAITLVAAMARVMSVFSVLLLLPQRNTTFAGHFDLLLAQAMETGFWIALVLNILFAEWLILSRRKRLDRQQATEAREVA</sequence>
<accession>A0A326U6B2</accession>
<keyword evidence="1" id="KW-0472">Membrane</keyword>
<evidence type="ECO:0000313" key="2">
    <source>
        <dbReference type="EMBL" id="PZW27921.1"/>
    </source>
</evidence>
<feature type="transmembrane region" description="Helical" evidence="1">
    <location>
        <begin position="7"/>
        <end position="25"/>
    </location>
</feature>
<keyword evidence="1" id="KW-0812">Transmembrane</keyword>
<feature type="transmembrane region" description="Helical" evidence="1">
    <location>
        <begin position="45"/>
        <end position="67"/>
    </location>
</feature>
<organism evidence="2 3">
    <name type="scientific">Thermosporothrix hazakensis</name>
    <dbReference type="NCBI Taxonomy" id="644383"/>
    <lineage>
        <taxon>Bacteria</taxon>
        <taxon>Bacillati</taxon>
        <taxon>Chloroflexota</taxon>
        <taxon>Ktedonobacteria</taxon>
        <taxon>Ktedonobacterales</taxon>
        <taxon>Thermosporotrichaceae</taxon>
        <taxon>Thermosporothrix</taxon>
    </lineage>
</organism>
<gene>
    <name evidence="2" type="ORF">EI42_03299</name>
</gene>
<dbReference type="Proteomes" id="UP000248806">
    <property type="component" value="Unassembled WGS sequence"/>
</dbReference>
<dbReference type="RefSeq" id="WP_170142679.1">
    <property type="nucleotide sequence ID" value="NZ_BIFX01000003.1"/>
</dbReference>
<dbReference type="InterPro" id="IPR018750">
    <property type="entry name" value="DUF2306_membrane"/>
</dbReference>
<keyword evidence="1" id="KW-1133">Transmembrane helix</keyword>